<evidence type="ECO:0000256" key="2">
    <source>
        <dbReference type="SAM" id="MobiDB-lite"/>
    </source>
</evidence>
<proteinExistence type="predicted"/>
<dbReference type="InterPro" id="IPR013087">
    <property type="entry name" value="Znf_C2H2_type"/>
</dbReference>
<dbReference type="Proteomes" id="UP000070444">
    <property type="component" value="Unassembled WGS sequence"/>
</dbReference>
<dbReference type="EMBL" id="KQ964699">
    <property type="protein sequence ID" value="KXN66668.1"/>
    <property type="molecule type" value="Genomic_DNA"/>
</dbReference>
<dbReference type="OrthoDB" id="1939603at2759"/>
<protein>
    <recommendedName>
        <fullName evidence="3">C2H2-type domain-containing protein</fullName>
    </recommendedName>
</protein>
<reference evidence="4 5" key="1">
    <citation type="journal article" date="2015" name="Genome Biol. Evol.">
        <title>Phylogenomic analyses indicate that early fungi evolved digesting cell walls of algal ancestors of land plants.</title>
        <authorList>
            <person name="Chang Y."/>
            <person name="Wang S."/>
            <person name="Sekimoto S."/>
            <person name="Aerts A.L."/>
            <person name="Choi C."/>
            <person name="Clum A."/>
            <person name="LaButti K.M."/>
            <person name="Lindquist E.A."/>
            <person name="Yee Ngan C."/>
            <person name="Ohm R.A."/>
            <person name="Salamov A.A."/>
            <person name="Grigoriev I.V."/>
            <person name="Spatafora J.W."/>
            <person name="Berbee M.L."/>
        </authorList>
    </citation>
    <scope>NUCLEOTIDE SEQUENCE [LARGE SCALE GENOMIC DNA]</scope>
    <source>
        <strain evidence="4 5">NRRL 28638</strain>
    </source>
</reference>
<feature type="region of interest" description="Disordered" evidence="2">
    <location>
        <begin position="190"/>
        <end position="224"/>
    </location>
</feature>
<evidence type="ECO:0000259" key="3">
    <source>
        <dbReference type="PROSITE" id="PS50157"/>
    </source>
</evidence>
<dbReference type="GO" id="GO:0008270">
    <property type="term" value="F:zinc ion binding"/>
    <property type="evidence" value="ECO:0007669"/>
    <property type="project" value="UniProtKB-KW"/>
</dbReference>
<sequence>MESTSNNINSSSKLCQKRTWSDIALAPIIVPSEDSRIPLQIISPLDEFDTTPLSLKNQGNPFTEKEPQNIKPLNQVLNSLFGPDGMPPPDRRYSMPALPQSQLGRGTNPEDYSLSPFRRASLGGPIHSSSTSSYPSPYYPTWYTPRPTVTFNKRPRRSHHEVMRIFACNWPGCDKAYGMLNHLNSHIRNKSHGPRRLPEEFSIPKDFQQPGSSGNNNLTCGGGDNCDFSGTRRKTL</sequence>
<dbReference type="STRING" id="796925.A0A137NVE5"/>
<gene>
    <name evidence="4" type="ORF">CONCODRAFT_73520</name>
</gene>
<dbReference type="PROSITE" id="PS50157">
    <property type="entry name" value="ZINC_FINGER_C2H2_2"/>
    <property type="match status" value="1"/>
</dbReference>
<accession>A0A137NVE5</accession>
<dbReference type="Gene3D" id="3.30.160.60">
    <property type="entry name" value="Classic Zinc Finger"/>
    <property type="match status" value="1"/>
</dbReference>
<keyword evidence="1" id="KW-0863">Zinc-finger</keyword>
<dbReference type="PROSITE" id="PS00028">
    <property type="entry name" value="ZINC_FINGER_C2H2_1"/>
    <property type="match status" value="1"/>
</dbReference>
<keyword evidence="1" id="KW-0862">Zinc</keyword>
<feature type="domain" description="C2H2-type" evidence="3">
    <location>
        <begin position="166"/>
        <end position="197"/>
    </location>
</feature>
<evidence type="ECO:0000313" key="5">
    <source>
        <dbReference type="Proteomes" id="UP000070444"/>
    </source>
</evidence>
<dbReference type="GO" id="GO:0006355">
    <property type="term" value="P:regulation of DNA-templated transcription"/>
    <property type="evidence" value="ECO:0007669"/>
    <property type="project" value="InterPro"/>
</dbReference>
<dbReference type="InterPro" id="IPR039327">
    <property type="entry name" value="CON7-like"/>
</dbReference>
<feature type="compositionally biased region" description="Polar residues" evidence="2">
    <location>
        <begin position="209"/>
        <end position="219"/>
    </location>
</feature>
<name>A0A137NVE5_CONC2</name>
<evidence type="ECO:0000256" key="1">
    <source>
        <dbReference type="PROSITE-ProRule" id="PRU00042"/>
    </source>
</evidence>
<keyword evidence="1" id="KW-0479">Metal-binding</keyword>
<dbReference type="AlphaFoldDB" id="A0A137NVE5"/>
<organism evidence="4 5">
    <name type="scientific">Conidiobolus coronatus (strain ATCC 28846 / CBS 209.66 / NRRL 28638)</name>
    <name type="common">Delacroixia coronata</name>
    <dbReference type="NCBI Taxonomy" id="796925"/>
    <lineage>
        <taxon>Eukaryota</taxon>
        <taxon>Fungi</taxon>
        <taxon>Fungi incertae sedis</taxon>
        <taxon>Zoopagomycota</taxon>
        <taxon>Entomophthoromycotina</taxon>
        <taxon>Entomophthoromycetes</taxon>
        <taxon>Entomophthorales</taxon>
        <taxon>Ancylistaceae</taxon>
        <taxon>Conidiobolus</taxon>
    </lineage>
</organism>
<dbReference type="PANTHER" id="PTHR36167">
    <property type="entry name" value="C2H2 FINGER DOMAIN TRANSCRIPTION FACTOR (EUROFUNG)-RELATED"/>
    <property type="match status" value="1"/>
</dbReference>
<keyword evidence="5" id="KW-1185">Reference proteome</keyword>
<evidence type="ECO:0000313" key="4">
    <source>
        <dbReference type="EMBL" id="KXN66668.1"/>
    </source>
</evidence>
<dbReference type="PANTHER" id="PTHR36167:SF3">
    <property type="entry name" value="C2H2 FINGER DOMAIN TRANSCRIPTION FACTOR (EUROFUNG)-RELATED"/>
    <property type="match status" value="1"/>
</dbReference>